<gene>
    <name evidence="1" type="ORF">BIW11_05956</name>
</gene>
<evidence type="ECO:0000313" key="1">
    <source>
        <dbReference type="EMBL" id="OQR79119.1"/>
    </source>
</evidence>
<reference evidence="1 2" key="1">
    <citation type="journal article" date="2017" name="Gigascience">
        <title>Draft genome of the honey bee ectoparasitic mite, Tropilaelaps mercedesae, is shaped by the parasitic life history.</title>
        <authorList>
            <person name="Dong X."/>
            <person name="Armstrong S.D."/>
            <person name="Xia D."/>
            <person name="Makepeace B.L."/>
            <person name="Darby A.C."/>
            <person name="Kadowaki T."/>
        </authorList>
    </citation>
    <scope>NUCLEOTIDE SEQUENCE [LARGE SCALE GENOMIC DNA]</scope>
    <source>
        <strain evidence="1">Wuxi-XJTLU</strain>
    </source>
</reference>
<dbReference type="InParanoid" id="A0A1V9Y071"/>
<name>A0A1V9Y071_9ACAR</name>
<protein>
    <submittedName>
        <fullName evidence="1">Uncharacterized protein</fullName>
    </submittedName>
</protein>
<proteinExistence type="predicted"/>
<evidence type="ECO:0000313" key="2">
    <source>
        <dbReference type="Proteomes" id="UP000192247"/>
    </source>
</evidence>
<keyword evidence="2" id="KW-1185">Reference proteome</keyword>
<dbReference type="Proteomes" id="UP000192247">
    <property type="component" value="Unassembled WGS sequence"/>
</dbReference>
<accession>A0A1V9Y071</accession>
<dbReference type="AlphaFoldDB" id="A0A1V9Y071"/>
<comment type="caution">
    <text evidence="1">The sequence shown here is derived from an EMBL/GenBank/DDBJ whole genome shotgun (WGS) entry which is preliminary data.</text>
</comment>
<organism evidence="1 2">
    <name type="scientific">Tropilaelaps mercedesae</name>
    <dbReference type="NCBI Taxonomy" id="418985"/>
    <lineage>
        <taxon>Eukaryota</taxon>
        <taxon>Metazoa</taxon>
        <taxon>Ecdysozoa</taxon>
        <taxon>Arthropoda</taxon>
        <taxon>Chelicerata</taxon>
        <taxon>Arachnida</taxon>
        <taxon>Acari</taxon>
        <taxon>Parasitiformes</taxon>
        <taxon>Mesostigmata</taxon>
        <taxon>Gamasina</taxon>
        <taxon>Dermanyssoidea</taxon>
        <taxon>Laelapidae</taxon>
        <taxon>Tropilaelaps</taxon>
    </lineage>
</organism>
<dbReference type="EMBL" id="MNPL01001460">
    <property type="protein sequence ID" value="OQR79119.1"/>
    <property type="molecule type" value="Genomic_DNA"/>
</dbReference>
<sequence length="106" mass="12529">MLQKFFDTWQLVFPCKVFPKFSVRRSVCDSGTHLELEKMLFIECTIYKSLEAWYTCTDGCLMTNMVQLNGISNMRHMHLWKETSFYGGCSRCGERNKKQELQQLLL</sequence>